<keyword evidence="3" id="KW-1185">Reference proteome</keyword>
<feature type="domain" description="SnoaL-like" evidence="1">
    <location>
        <begin position="12"/>
        <end position="110"/>
    </location>
</feature>
<evidence type="ECO:0000313" key="3">
    <source>
        <dbReference type="Proteomes" id="UP000271624"/>
    </source>
</evidence>
<protein>
    <submittedName>
        <fullName evidence="2">Ketosteroid isomerase</fullName>
    </submittedName>
</protein>
<dbReference type="AlphaFoldDB" id="A0A433V4L4"/>
<dbReference type="Gene3D" id="3.10.450.50">
    <property type="match status" value="1"/>
</dbReference>
<evidence type="ECO:0000313" key="2">
    <source>
        <dbReference type="EMBL" id="RUT01037.1"/>
    </source>
</evidence>
<keyword evidence="2" id="KW-0413">Isomerase</keyword>
<evidence type="ECO:0000259" key="1">
    <source>
        <dbReference type="Pfam" id="PF12680"/>
    </source>
</evidence>
<dbReference type="GO" id="GO:0016853">
    <property type="term" value="F:isomerase activity"/>
    <property type="evidence" value="ECO:0007669"/>
    <property type="project" value="UniProtKB-KW"/>
</dbReference>
<dbReference type="OrthoDB" id="459617at2"/>
<dbReference type="InterPro" id="IPR037401">
    <property type="entry name" value="SnoaL-like"/>
</dbReference>
<reference evidence="2" key="2">
    <citation type="journal article" date="2019" name="Genome Biol. Evol.">
        <title>Day and night: Metabolic profiles and evolutionary relationships of six axenic non-marine cyanobacteria.</title>
        <authorList>
            <person name="Will S.E."/>
            <person name="Henke P."/>
            <person name="Boedeker C."/>
            <person name="Huang S."/>
            <person name="Brinkmann H."/>
            <person name="Rohde M."/>
            <person name="Jarek M."/>
            <person name="Friedl T."/>
            <person name="Seufert S."/>
            <person name="Schumacher M."/>
            <person name="Overmann J."/>
            <person name="Neumann-Schaal M."/>
            <person name="Petersen J."/>
        </authorList>
    </citation>
    <scope>NUCLEOTIDE SEQUENCE [LARGE SCALE GENOMIC DNA]</scope>
    <source>
        <strain evidence="2">PCC 7102</strain>
    </source>
</reference>
<proteinExistence type="predicted"/>
<dbReference type="Proteomes" id="UP000271624">
    <property type="component" value="Unassembled WGS sequence"/>
</dbReference>
<organism evidence="2 3">
    <name type="scientific">Dulcicalothrix desertica PCC 7102</name>
    <dbReference type="NCBI Taxonomy" id="232991"/>
    <lineage>
        <taxon>Bacteria</taxon>
        <taxon>Bacillati</taxon>
        <taxon>Cyanobacteriota</taxon>
        <taxon>Cyanophyceae</taxon>
        <taxon>Nostocales</taxon>
        <taxon>Calotrichaceae</taxon>
        <taxon>Dulcicalothrix</taxon>
    </lineage>
</organism>
<dbReference type="EMBL" id="RSCL01000021">
    <property type="protein sequence ID" value="RUT01037.1"/>
    <property type="molecule type" value="Genomic_DNA"/>
</dbReference>
<dbReference type="Pfam" id="PF12680">
    <property type="entry name" value="SnoaL_2"/>
    <property type="match status" value="1"/>
</dbReference>
<reference evidence="2" key="1">
    <citation type="submission" date="2018-12" db="EMBL/GenBank/DDBJ databases">
        <authorList>
            <person name="Will S."/>
            <person name="Neumann-Schaal M."/>
            <person name="Henke P."/>
        </authorList>
    </citation>
    <scope>NUCLEOTIDE SEQUENCE</scope>
    <source>
        <strain evidence="2">PCC 7102</strain>
    </source>
</reference>
<dbReference type="SUPFAM" id="SSF54427">
    <property type="entry name" value="NTF2-like"/>
    <property type="match status" value="1"/>
</dbReference>
<accession>A0A433V4L4</accession>
<gene>
    <name evidence="2" type="ORF">DSM106972_070430</name>
</gene>
<name>A0A433V4L4_9CYAN</name>
<dbReference type="InterPro" id="IPR032710">
    <property type="entry name" value="NTF2-like_dom_sf"/>
</dbReference>
<dbReference type="RefSeq" id="WP_127085168.1">
    <property type="nucleotide sequence ID" value="NZ_RSCL01000021.1"/>
</dbReference>
<comment type="caution">
    <text evidence="2">The sequence shown here is derived from an EMBL/GenBank/DDBJ whole genome shotgun (WGS) entry which is preliminary data.</text>
</comment>
<sequence>MSPEQIKSIIASYYTNLAAMNTEGVLTNFALDAISHDPVGEPPAKVYEGFGEFIGRLKTVFDNLATTTESIFIAGNSAAVKWKTIGASKTGKTITFEGITIFEINDNGKIQTTRAYWSPAEMIAQLRG</sequence>